<dbReference type="EMBL" id="ASHM01011806">
    <property type="protein sequence ID" value="PNX93761.1"/>
    <property type="molecule type" value="Genomic_DNA"/>
</dbReference>
<keyword evidence="1" id="KW-0479">Metal-binding</keyword>
<keyword evidence="1" id="KW-0931">ER-Golgi transport</keyword>
<accession>A0A2K3MSE8</accession>
<dbReference type="PANTHER" id="PTHR11141">
    <property type="entry name" value="PROTEIN TRANSPORT PROTEIN SEC23"/>
    <property type="match status" value="1"/>
</dbReference>
<comment type="similarity">
    <text evidence="1">Belongs to the SEC23/SEC24 family. SEC23 subfamily.</text>
</comment>
<evidence type="ECO:0000256" key="1">
    <source>
        <dbReference type="RuleBase" id="RU365030"/>
    </source>
</evidence>
<gene>
    <name evidence="2" type="ORF">L195_g016920</name>
</gene>
<comment type="caution">
    <text evidence="2">The sequence shown here is derived from an EMBL/GenBank/DDBJ whole genome shotgun (WGS) entry which is preliminary data.</text>
</comment>
<dbReference type="Proteomes" id="UP000236291">
    <property type="component" value="Unassembled WGS sequence"/>
</dbReference>
<organism evidence="2 3">
    <name type="scientific">Trifolium pratense</name>
    <name type="common">Red clover</name>
    <dbReference type="NCBI Taxonomy" id="57577"/>
    <lineage>
        <taxon>Eukaryota</taxon>
        <taxon>Viridiplantae</taxon>
        <taxon>Streptophyta</taxon>
        <taxon>Embryophyta</taxon>
        <taxon>Tracheophyta</taxon>
        <taxon>Spermatophyta</taxon>
        <taxon>Magnoliopsida</taxon>
        <taxon>eudicotyledons</taxon>
        <taxon>Gunneridae</taxon>
        <taxon>Pentapetalae</taxon>
        <taxon>rosids</taxon>
        <taxon>fabids</taxon>
        <taxon>Fabales</taxon>
        <taxon>Fabaceae</taxon>
        <taxon>Papilionoideae</taxon>
        <taxon>50 kb inversion clade</taxon>
        <taxon>NPAAA clade</taxon>
        <taxon>Hologalegina</taxon>
        <taxon>IRL clade</taxon>
        <taxon>Trifolieae</taxon>
        <taxon>Trifolium</taxon>
    </lineage>
</organism>
<keyword evidence="1" id="KW-0968">Cytoplasmic vesicle</keyword>
<dbReference type="GO" id="GO:0046872">
    <property type="term" value="F:metal ion binding"/>
    <property type="evidence" value="ECO:0007669"/>
    <property type="project" value="UniProtKB-KW"/>
</dbReference>
<keyword evidence="1" id="KW-0813">Transport</keyword>
<evidence type="ECO:0000313" key="2">
    <source>
        <dbReference type="EMBL" id="PNX93761.1"/>
    </source>
</evidence>
<keyword evidence="1" id="KW-0963">Cytoplasm</keyword>
<reference evidence="2 3" key="2">
    <citation type="journal article" date="2017" name="Front. Plant Sci.">
        <title>Gene Classification and Mining of Molecular Markers Useful in Red Clover (Trifolium pratense) Breeding.</title>
        <authorList>
            <person name="Istvanek J."/>
            <person name="Dluhosova J."/>
            <person name="Dluhos P."/>
            <person name="Patkova L."/>
            <person name="Nedelnik J."/>
            <person name="Repkova J."/>
        </authorList>
    </citation>
    <scope>NUCLEOTIDE SEQUENCE [LARGE SCALE GENOMIC DNA]</scope>
    <source>
        <strain evidence="3">cv. Tatra</strain>
        <tissue evidence="2">Young leaves</tissue>
    </source>
</reference>
<dbReference type="GO" id="GO:0015031">
    <property type="term" value="P:protein transport"/>
    <property type="evidence" value="ECO:0007669"/>
    <property type="project" value="UniProtKB-KW"/>
</dbReference>
<dbReference type="ExpressionAtlas" id="A0A2K3MSE8">
    <property type="expression patterns" value="baseline"/>
</dbReference>
<name>A0A2K3MSE8_TRIPR</name>
<dbReference type="STRING" id="57577.A0A2K3MSE8"/>
<dbReference type="InterPro" id="IPR036180">
    <property type="entry name" value="Gelsolin-like_dom_sf"/>
</dbReference>
<comment type="subcellular location">
    <subcellularLocation>
        <location evidence="1">Cytoplasmic vesicle</location>
        <location evidence="1">COPII-coated vesicle membrane</location>
        <topology evidence="1">Peripheral membrane protein</topology>
        <orientation evidence="1">Cytoplasmic side</orientation>
    </subcellularLocation>
    <subcellularLocation>
        <location evidence="1">Endoplasmic reticulum membrane</location>
        <topology evidence="1">Peripheral membrane protein</topology>
        <orientation evidence="1">Cytoplasmic side</orientation>
    </subcellularLocation>
</comment>
<sequence>MMRNNQAYCHNTIQNQCQPAAGLDSSVARYLLAKLNPSATYNNAHEMAAGSDVIFTDDVSLQVFFEHLQRLAVQS</sequence>
<dbReference type="Gene3D" id="1.20.120.730">
    <property type="entry name" value="Sec23/Sec24 helical domain"/>
    <property type="match status" value="1"/>
</dbReference>
<comment type="function">
    <text evidence="1">Component of the coat protein complex II (COPII) which promotes the formation of transport vesicles from the endoplasmic reticulum (ER). The coat has two main functions, the physical deformation of the endoplasmic reticulum membrane into vesicles and the selection of cargo molecules.</text>
</comment>
<dbReference type="SUPFAM" id="SSF82754">
    <property type="entry name" value="C-terminal, gelsolin-like domain of Sec23/24"/>
    <property type="match status" value="1"/>
</dbReference>
<dbReference type="GO" id="GO:0070971">
    <property type="term" value="C:endoplasmic reticulum exit site"/>
    <property type="evidence" value="ECO:0007669"/>
    <property type="project" value="TreeGrafter"/>
</dbReference>
<keyword evidence="1" id="KW-0256">Endoplasmic reticulum</keyword>
<keyword evidence="1" id="KW-0862">Zinc</keyword>
<protein>
    <recommendedName>
        <fullName evidence="1">Protein transport protein SEC23</fullName>
    </recommendedName>
</protein>
<proteinExistence type="inferred from homology"/>
<dbReference type="InterPro" id="IPR037364">
    <property type="entry name" value="Sec23"/>
</dbReference>
<keyword evidence="1" id="KW-0653">Protein transport</keyword>
<dbReference type="InterPro" id="IPR029006">
    <property type="entry name" value="ADF-H/Gelsolin-like_dom_sf"/>
</dbReference>
<dbReference type="GO" id="GO:0090110">
    <property type="term" value="P:COPII-coated vesicle cargo loading"/>
    <property type="evidence" value="ECO:0007669"/>
    <property type="project" value="TreeGrafter"/>
</dbReference>
<dbReference type="Gene3D" id="3.40.20.10">
    <property type="entry name" value="Severin"/>
    <property type="match status" value="1"/>
</dbReference>
<dbReference type="PANTHER" id="PTHR11141:SF0">
    <property type="entry name" value="PROTEIN TRANSPORT PROTEIN SEC23"/>
    <property type="match status" value="1"/>
</dbReference>
<dbReference type="GO" id="GO:0005096">
    <property type="term" value="F:GTPase activator activity"/>
    <property type="evidence" value="ECO:0007669"/>
    <property type="project" value="TreeGrafter"/>
</dbReference>
<keyword evidence="1" id="KW-0472">Membrane</keyword>
<evidence type="ECO:0000313" key="3">
    <source>
        <dbReference type="Proteomes" id="UP000236291"/>
    </source>
</evidence>
<dbReference type="AlphaFoldDB" id="A0A2K3MSE8"/>
<dbReference type="GO" id="GO:0030127">
    <property type="term" value="C:COPII vesicle coat"/>
    <property type="evidence" value="ECO:0007669"/>
    <property type="project" value="TreeGrafter"/>
</dbReference>
<reference evidence="2 3" key="1">
    <citation type="journal article" date="2014" name="Am. J. Bot.">
        <title>Genome assembly and annotation for red clover (Trifolium pratense; Fabaceae).</title>
        <authorList>
            <person name="Istvanek J."/>
            <person name="Jaros M."/>
            <person name="Krenek A."/>
            <person name="Repkova J."/>
        </authorList>
    </citation>
    <scope>NUCLEOTIDE SEQUENCE [LARGE SCALE GENOMIC DNA]</scope>
    <source>
        <strain evidence="3">cv. Tatra</strain>
        <tissue evidence="2">Young leaves</tissue>
    </source>
</reference>
<dbReference type="GO" id="GO:0005789">
    <property type="term" value="C:endoplasmic reticulum membrane"/>
    <property type="evidence" value="ECO:0007669"/>
    <property type="project" value="UniProtKB-SubCell"/>
</dbReference>